<feature type="region of interest" description="Disordered" evidence="1">
    <location>
        <begin position="307"/>
        <end position="420"/>
    </location>
</feature>
<dbReference type="AlphaFoldDB" id="A0A5J5F7C7"/>
<feature type="compositionally biased region" description="Polar residues" evidence="1">
    <location>
        <begin position="336"/>
        <end position="352"/>
    </location>
</feature>
<comment type="caution">
    <text evidence="2">The sequence shown here is derived from an EMBL/GenBank/DDBJ whole genome shotgun (WGS) entry which is preliminary data.</text>
</comment>
<dbReference type="Proteomes" id="UP000326924">
    <property type="component" value="Unassembled WGS sequence"/>
</dbReference>
<evidence type="ECO:0000313" key="2">
    <source>
        <dbReference type="EMBL" id="KAA8912778.1"/>
    </source>
</evidence>
<proteinExistence type="predicted"/>
<dbReference type="EMBL" id="VXIS01000020">
    <property type="protein sequence ID" value="KAA8912778.1"/>
    <property type="molecule type" value="Genomic_DNA"/>
</dbReference>
<sequence>MDETITIIPSYPPPPYLHSLLPPSVHDPYTYLSLLLSGPASHLVLCPPIRLPRSLFDRASILPEIKGTVLNISFPEDLICIGLHPTTKHALTRAYESFLQSYPNRCVPVEIKESWRARFWRNMDWVQWVVPAELLCWIDPVQGSCDLSWEPVLRGVSYELPRGVPEMLSSVGPKIKRLFAPTLEEERSIWEIPYQIGENLKSRFRADEEDDVETQDDLAPLEDTIGSIDILGTVRQPPSTFEAGVNSKMLETRSSIPKRKRKRKRSPSFEHVDEYMIVETHGGGKSATRRILRTDIDSGNARLLVTSEGRAYIDTTPQPIRRRPQPAPPPHPPPSSETLPLNSPTVQPQPLQSDREPGSYPTPPADHTLLQPQPDNDRPFEPVQNIDRPSPLNLPSPLLSGEDYECKDAENKPVPVAAGS</sequence>
<accession>A0A5J5F7C7</accession>
<protein>
    <submittedName>
        <fullName evidence="2">Uncharacterized protein</fullName>
    </submittedName>
</protein>
<dbReference type="OrthoDB" id="2139957at2759"/>
<feature type="compositionally biased region" description="Pro residues" evidence="1">
    <location>
        <begin position="325"/>
        <end position="335"/>
    </location>
</feature>
<evidence type="ECO:0000256" key="1">
    <source>
        <dbReference type="SAM" id="MobiDB-lite"/>
    </source>
</evidence>
<organism evidence="2 3">
    <name type="scientific">Sphaerosporella brunnea</name>
    <dbReference type="NCBI Taxonomy" id="1250544"/>
    <lineage>
        <taxon>Eukaryota</taxon>
        <taxon>Fungi</taxon>
        <taxon>Dikarya</taxon>
        <taxon>Ascomycota</taxon>
        <taxon>Pezizomycotina</taxon>
        <taxon>Pezizomycetes</taxon>
        <taxon>Pezizales</taxon>
        <taxon>Pyronemataceae</taxon>
        <taxon>Sphaerosporella</taxon>
    </lineage>
</organism>
<dbReference type="InParanoid" id="A0A5J5F7C7"/>
<feature type="compositionally biased region" description="Low complexity" evidence="1">
    <location>
        <begin position="389"/>
        <end position="400"/>
    </location>
</feature>
<gene>
    <name evidence="2" type="ORF">FN846DRAFT_903352</name>
</gene>
<name>A0A5J5F7C7_9PEZI</name>
<reference evidence="2 3" key="1">
    <citation type="submission" date="2019-09" db="EMBL/GenBank/DDBJ databases">
        <title>Draft genome of the ectomycorrhizal ascomycete Sphaerosporella brunnea.</title>
        <authorList>
            <consortium name="DOE Joint Genome Institute"/>
            <person name="Benucci G.M."/>
            <person name="Marozzi G."/>
            <person name="Antonielli L."/>
            <person name="Sanchez S."/>
            <person name="Marco P."/>
            <person name="Wang X."/>
            <person name="Falini L.B."/>
            <person name="Barry K."/>
            <person name="Haridas S."/>
            <person name="Lipzen A."/>
            <person name="Labutti K."/>
            <person name="Grigoriev I.V."/>
            <person name="Murat C."/>
            <person name="Martin F."/>
            <person name="Albertini E."/>
            <person name="Donnini D."/>
            <person name="Bonito G."/>
        </authorList>
    </citation>
    <scope>NUCLEOTIDE SEQUENCE [LARGE SCALE GENOMIC DNA]</scope>
    <source>
        <strain evidence="2 3">Sb_GMNB300</strain>
    </source>
</reference>
<evidence type="ECO:0000313" key="3">
    <source>
        <dbReference type="Proteomes" id="UP000326924"/>
    </source>
</evidence>
<keyword evidence="3" id="KW-1185">Reference proteome</keyword>